<dbReference type="InterPro" id="IPR045274">
    <property type="entry name" value="WAK-like"/>
</dbReference>
<proteinExistence type="predicted"/>
<evidence type="ECO:0000256" key="1">
    <source>
        <dbReference type="ARBA" id="ARBA00004479"/>
    </source>
</evidence>
<keyword evidence="5" id="KW-0732">Signal</keyword>
<dbReference type="PANTHER" id="PTHR27005:SF537">
    <property type="entry name" value="LYSM TYPE RECEPTOR KINASE"/>
    <property type="match status" value="1"/>
</dbReference>
<comment type="catalytic activity">
    <reaction evidence="12">
        <text>L-threonyl-[protein] + ATP = O-phospho-L-threonyl-[protein] + ADP + H(+)</text>
        <dbReference type="Rhea" id="RHEA:46608"/>
        <dbReference type="Rhea" id="RHEA-COMP:11060"/>
        <dbReference type="Rhea" id="RHEA-COMP:11605"/>
        <dbReference type="ChEBI" id="CHEBI:15378"/>
        <dbReference type="ChEBI" id="CHEBI:30013"/>
        <dbReference type="ChEBI" id="CHEBI:30616"/>
        <dbReference type="ChEBI" id="CHEBI:61977"/>
        <dbReference type="ChEBI" id="CHEBI:456216"/>
    </reaction>
</comment>
<keyword evidence="3" id="KW-0808">Transferase</keyword>
<keyword evidence="6 13" id="KW-0547">Nucleotide-binding</keyword>
<dbReference type="Pfam" id="PF23473">
    <property type="entry name" value="LysM3_LYK4_5"/>
    <property type="match status" value="1"/>
</dbReference>
<dbReference type="PANTHER" id="PTHR27005">
    <property type="entry name" value="WALL-ASSOCIATED RECEPTOR KINASE-LIKE 21"/>
    <property type="match status" value="1"/>
</dbReference>
<evidence type="ECO:0000256" key="12">
    <source>
        <dbReference type="ARBA" id="ARBA00047951"/>
    </source>
</evidence>
<dbReference type="HOGENOM" id="CLU_000288_99_1_1"/>
<dbReference type="GO" id="GO:0005886">
    <property type="term" value="C:plasma membrane"/>
    <property type="evidence" value="ECO:0000318"/>
    <property type="project" value="GO_Central"/>
</dbReference>
<evidence type="ECO:0000259" key="15">
    <source>
        <dbReference type="PROSITE" id="PS50011"/>
    </source>
</evidence>
<evidence type="ECO:0000256" key="3">
    <source>
        <dbReference type="ARBA" id="ARBA00022679"/>
    </source>
</evidence>
<evidence type="ECO:0000256" key="2">
    <source>
        <dbReference type="ARBA" id="ARBA00022527"/>
    </source>
</evidence>
<dbReference type="InterPro" id="IPR036779">
    <property type="entry name" value="LysM_dom_sf"/>
</dbReference>
<evidence type="ECO:0000256" key="11">
    <source>
        <dbReference type="ARBA" id="ARBA00047558"/>
    </source>
</evidence>
<dbReference type="InterPro" id="IPR056563">
    <property type="entry name" value="LysM3_LYK4_5"/>
</dbReference>
<comment type="catalytic activity">
    <reaction evidence="11">
        <text>L-seryl-[protein] + ATP = O-phospho-L-seryl-[protein] + ADP + H(+)</text>
        <dbReference type="Rhea" id="RHEA:17989"/>
        <dbReference type="Rhea" id="RHEA-COMP:9863"/>
        <dbReference type="Rhea" id="RHEA-COMP:11604"/>
        <dbReference type="ChEBI" id="CHEBI:15378"/>
        <dbReference type="ChEBI" id="CHEBI:29999"/>
        <dbReference type="ChEBI" id="CHEBI:30616"/>
        <dbReference type="ChEBI" id="CHEBI:83421"/>
        <dbReference type="ChEBI" id="CHEBI:456216"/>
    </reaction>
</comment>
<dbReference type="InterPro" id="IPR018392">
    <property type="entry name" value="LysM"/>
</dbReference>
<evidence type="ECO:0000256" key="13">
    <source>
        <dbReference type="PROSITE-ProRule" id="PRU10141"/>
    </source>
</evidence>
<evidence type="ECO:0000256" key="4">
    <source>
        <dbReference type="ARBA" id="ARBA00022692"/>
    </source>
</evidence>
<dbReference type="FunFam" id="3.30.200.20:FF:000043">
    <property type="entry name" value="Wall-associated receptor kinase 2"/>
    <property type="match status" value="1"/>
</dbReference>
<reference evidence="17 18" key="1">
    <citation type="journal article" date="2013" name="Genome Biol.">
        <title>The genome sequence of the most widely cultivated cacao type and its use to identify candidate genes regulating pod color.</title>
        <authorList>
            <person name="Motamayor J.C."/>
            <person name="Mockaitis K."/>
            <person name="Schmutz J."/>
            <person name="Haiminen N."/>
            <person name="Iii D.L."/>
            <person name="Cornejo O."/>
            <person name="Findley S.D."/>
            <person name="Zheng P."/>
            <person name="Utro F."/>
            <person name="Royaert S."/>
            <person name="Saski C."/>
            <person name="Jenkins J."/>
            <person name="Podicheti R."/>
            <person name="Zhao M."/>
            <person name="Scheffler B.E."/>
            <person name="Stack J.C."/>
            <person name="Feltus F.A."/>
            <person name="Mustiga G.M."/>
            <person name="Amores F."/>
            <person name="Phillips W."/>
            <person name="Marelli J.P."/>
            <person name="May G.D."/>
            <person name="Shapiro H."/>
            <person name="Ma J."/>
            <person name="Bustamante C.D."/>
            <person name="Schnell R.J."/>
            <person name="Main D."/>
            <person name="Gilbert D."/>
            <person name="Parida L."/>
            <person name="Kuhn D.N."/>
        </authorList>
    </citation>
    <scope>NUCLEOTIDE SEQUENCE [LARGE SCALE GENOMIC DNA]</scope>
    <source>
        <strain evidence="18">cv. Matina 1-6</strain>
    </source>
</reference>
<dbReference type="GO" id="GO:0004674">
    <property type="term" value="F:protein serine/threonine kinase activity"/>
    <property type="evidence" value="ECO:0007669"/>
    <property type="project" value="UniProtKB-KW"/>
</dbReference>
<evidence type="ECO:0000256" key="10">
    <source>
        <dbReference type="ARBA" id="ARBA00023136"/>
    </source>
</evidence>
<dbReference type="Pfam" id="PF23472">
    <property type="entry name" value="LysM2_CERK1_LYK3_4_5"/>
    <property type="match status" value="1"/>
</dbReference>
<evidence type="ECO:0000256" key="14">
    <source>
        <dbReference type="SAM" id="Phobius"/>
    </source>
</evidence>
<dbReference type="Pfam" id="PF23446">
    <property type="entry name" value="LysM1_NFP_LYK"/>
    <property type="match status" value="1"/>
</dbReference>
<evidence type="ECO:0000256" key="6">
    <source>
        <dbReference type="ARBA" id="ARBA00022741"/>
    </source>
</evidence>
<dbReference type="CDD" id="cd00118">
    <property type="entry name" value="LysM"/>
    <property type="match status" value="1"/>
</dbReference>
<keyword evidence="18" id="KW-1185">Reference proteome</keyword>
<feature type="domain" description="Protein kinase" evidence="15">
    <location>
        <begin position="398"/>
        <end position="678"/>
    </location>
</feature>
<dbReference type="Gene3D" id="3.30.200.20">
    <property type="entry name" value="Phosphorylase Kinase, domain 1"/>
    <property type="match status" value="1"/>
</dbReference>
<dbReference type="STRING" id="3641.A0A061GSU3"/>
<evidence type="ECO:0000313" key="18">
    <source>
        <dbReference type="Proteomes" id="UP000026915"/>
    </source>
</evidence>
<dbReference type="SMART" id="SM00257">
    <property type="entry name" value="LysM"/>
    <property type="match status" value="2"/>
</dbReference>
<dbReference type="GO" id="GO:0005524">
    <property type="term" value="F:ATP binding"/>
    <property type="evidence" value="ECO:0007669"/>
    <property type="project" value="UniProtKB-UniRule"/>
</dbReference>
<evidence type="ECO:0000256" key="9">
    <source>
        <dbReference type="ARBA" id="ARBA00022989"/>
    </source>
</evidence>
<evidence type="ECO:0000259" key="16">
    <source>
        <dbReference type="PROSITE" id="PS51782"/>
    </source>
</evidence>
<dbReference type="InterPro" id="IPR056561">
    <property type="entry name" value="NFP_LYK_LysM1"/>
</dbReference>
<dbReference type="PROSITE" id="PS51782">
    <property type="entry name" value="LYSM"/>
    <property type="match status" value="1"/>
</dbReference>
<name>A0A061GSU3_THECC</name>
<dbReference type="PROSITE" id="PS00108">
    <property type="entry name" value="PROTEIN_KINASE_ST"/>
    <property type="match status" value="1"/>
</dbReference>
<dbReference type="SMART" id="SM00220">
    <property type="entry name" value="S_TKc"/>
    <property type="match status" value="1"/>
</dbReference>
<evidence type="ECO:0000256" key="8">
    <source>
        <dbReference type="ARBA" id="ARBA00022840"/>
    </source>
</evidence>
<keyword evidence="2" id="KW-0723">Serine/threonine-protein kinase</keyword>
<dbReference type="PROSITE" id="PS00107">
    <property type="entry name" value="PROTEIN_KINASE_ATP"/>
    <property type="match status" value="1"/>
</dbReference>
<dbReference type="GO" id="GO:0007166">
    <property type="term" value="P:cell surface receptor signaling pathway"/>
    <property type="evidence" value="ECO:0000318"/>
    <property type="project" value="GO_Central"/>
</dbReference>
<organism evidence="17 18">
    <name type="scientific">Theobroma cacao</name>
    <name type="common">Cacao</name>
    <name type="synonym">Cocoa</name>
    <dbReference type="NCBI Taxonomy" id="3641"/>
    <lineage>
        <taxon>Eukaryota</taxon>
        <taxon>Viridiplantae</taxon>
        <taxon>Streptophyta</taxon>
        <taxon>Embryophyta</taxon>
        <taxon>Tracheophyta</taxon>
        <taxon>Spermatophyta</taxon>
        <taxon>Magnoliopsida</taxon>
        <taxon>eudicotyledons</taxon>
        <taxon>Gunneridae</taxon>
        <taxon>Pentapetalae</taxon>
        <taxon>rosids</taxon>
        <taxon>malvids</taxon>
        <taxon>Malvales</taxon>
        <taxon>Malvaceae</taxon>
        <taxon>Byttnerioideae</taxon>
        <taxon>Theobroma</taxon>
    </lineage>
</organism>
<dbReference type="Gene3D" id="1.10.510.10">
    <property type="entry name" value="Transferase(Phosphotransferase) domain 1"/>
    <property type="match status" value="1"/>
</dbReference>
<feature type="domain" description="LysM" evidence="16">
    <location>
        <begin position="232"/>
        <end position="276"/>
    </location>
</feature>
<dbReference type="InterPro" id="IPR017441">
    <property type="entry name" value="Protein_kinase_ATP_BS"/>
</dbReference>
<dbReference type="Proteomes" id="UP000026915">
    <property type="component" value="Chromosome 9"/>
</dbReference>
<dbReference type="eggNOG" id="ENOG502RE2V">
    <property type="taxonomic scope" value="Eukaryota"/>
</dbReference>
<dbReference type="FunFam" id="1.10.510.10:FF:000084">
    <property type="entry name" value="Wall-associated receptor kinase 2"/>
    <property type="match status" value="1"/>
</dbReference>
<keyword evidence="10 14" id="KW-0472">Membrane</keyword>
<dbReference type="OMA" id="QINHDHE"/>
<dbReference type="SUPFAM" id="SSF54106">
    <property type="entry name" value="LysM domain"/>
    <property type="match status" value="1"/>
</dbReference>
<comment type="subcellular location">
    <subcellularLocation>
        <location evidence="1">Membrane</location>
        <topology evidence="1">Single-pass type I membrane protein</topology>
    </subcellularLocation>
</comment>
<accession>A0A061GSU3</accession>
<keyword evidence="7 17" id="KW-0418">Kinase</keyword>
<keyword evidence="8 13" id="KW-0067">ATP-binding</keyword>
<feature type="transmembrane region" description="Helical" evidence="14">
    <location>
        <begin position="323"/>
        <end position="347"/>
    </location>
</feature>
<dbReference type="Gene3D" id="3.10.350.10">
    <property type="entry name" value="LysM domain"/>
    <property type="match status" value="1"/>
</dbReference>
<evidence type="ECO:0000313" key="17">
    <source>
        <dbReference type="EMBL" id="EOY32935.1"/>
    </source>
</evidence>
<feature type="binding site" evidence="13">
    <location>
        <position position="426"/>
    </location>
    <ligand>
        <name>ATP</name>
        <dbReference type="ChEBI" id="CHEBI:30616"/>
    </ligand>
</feature>
<gene>
    <name evidence="17" type="ORF">TCM_040951</name>
</gene>
<dbReference type="InterPro" id="IPR008271">
    <property type="entry name" value="Ser/Thr_kinase_AS"/>
</dbReference>
<protein>
    <submittedName>
        <fullName evidence="17">Kinase, Peptidoglycan-binding LysM, putative</fullName>
    </submittedName>
</protein>
<dbReference type="InParanoid" id="A0A061GSU3"/>
<dbReference type="InterPro" id="IPR056562">
    <property type="entry name" value="LysM2_CERK1_LYK3_4_5"/>
</dbReference>
<dbReference type="InterPro" id="IPR011009">
    <property type="entry name" value="Kinase-like_dom_sf"/>
</dbReference>
<sequence length="715" mass="79861">MLVEYRKFQSDCHRAWTGLIYIEDIVIKEQSKPSIQVQHALHPNSMGLSLLSHCLYTLMLLSHFHHPSQAQQEYLNNLQLDCSGKTVSISKGYFCNGIQRSCASFLTFRPQPPFDSPESIASLLGSNASYIASINNVSVTHNFSPDKIVVVPTTCSCWGSLFQHIAPYTIRPGDTYFTIANDTYQGLTTCKALDGQNYYGYENLMVGEQLTVPLRCACPSQNQTADGVAFLLTYLVTWGDTLSSIGELFGVDAQSIAAANNVSAEDLIYPFTPLLIPMKSESCSKNPGSLLCSCPNGRYAYELEDGHNCAAQDKRQEGFSLKLVTILGVGIGTGFLCLALIGYNMYLRLRKRKDRIRREKFFKQNGGLLLNQGLSCFGGGEKSKIFAAEELQKATDNFNQSRILGQGGFGTVYKGMLHDGRIVAIKRSKVIDKSQIQQFINEVVILSQINHRNIVKLLGCCLEAEFPILVYEFIPNGTLFHHIHEQDNESSLSWENRLRIACEVAEAVAYMHSAASIPIFHRDIKSSNILLGDKYNAKVSDFGTSKPIPDDKTHLTTLVQGTFGYLDPEYFQSSQFTEKSDVYSFGVVLIELLTGEKPVSFARAEEERNLVAYFIASTKENKLLQILDDQIAKEATKEDIYAVAYLAIRCLRLNSKKRPTMKEVSMALEGLRQSHRCLDIHEQAQLISDEISEHTVIEVEEESIFSLDLDSADME</sequence>
<dbReference type="CDD" id="cd14066">
    <property type="entry name" value="STKc_IRAK"/>
    <property type="match status" value="1"/>
</dbReference>
<dbReference type="EMBL" id="CM001887">
    <property type="protein sequence ID" value="EOY32935.1"/>
    <property type="molecule type" value="Genomic_DNA"/>
</dbReference>
<dbReference type="AlphaFoldDB" id="A0A061GSU3"/>
<evidence type="ECO:0000256" key="7">
    <source>
        <dbReference type="ARBA" id="ARBA00022777"/>
    </source>
</evidence>
<keyword evidence="9 14" id="KW-1133">Transmembrane helix</keyword>
<dbReference type="PROSITE" id="PS50011">
    <property type="entry name" value="PROTEIN_KINASE_DOM"/>
    <property type="match status" value="1"/>
</dbReference>
<dbReference type="Gramene" id="EOY32935">
    <property type="protein sequence ID" value="EOY32935"/>
    <property type="gene ID" value="TCM_040951"/>
</dbReference>
<dbReference type="Pfam" id="PF00069">
    <property type="entry name" value="Pkinase"/>
    <property type="match status" value="1"/>
</dbReference>
<dbReference type="SUPFAM" id="SSF56112">
    <property type="entry name" value="Protein kinase-like (PK-like)"/>
    <property type="match status" value="1"/>
</dbReference>
<dbReference type="InterPro" id="IPR000719">
    <property type="entry name" value="Prot_kinase_dom"/>
</dbReference>
<keyword evidence="4 14" id="KW-0812">Transmembrane</keyword>
<evidence type="ECO:0000256" key="5">
    <source>
        <dbReference type="ARBA" id="ARBA00022729"/>
    </source>
</evidence>